<sequence length="196" mass="22063">MYPEISGTRKTGSEAFKSEGRQLPFDLLSFWQWSSSDLVGNALRGLLAEYIVAIAVGCSDRTRVEWNPYDLETPEGVRIEVKSGAYIQSWAQASLSRITFDIRPTQGWDASRNTYSHQVKRQSDVYAFCLLEHRHQETVDPLNLDQWTFYVISTAKLNRFVGAQKTISLTALLKLAPTEARFSGIRPAVAEAAVDE</sequence>
<dbReference type="RefSeq" id="WP_200234188.1">
    <property type="nucleotide sequence ID" value="NZ_NRRV01000006.1"/>
</dbReference>
<keyword evidence="2" id="KW-1185">Reference proteome</keyword>
<accession>A0ABS1CD99</accession>
<evidence type="ECO:0000313" key="2">
    <source>
        <dbReference type="Proteomes" id="UP000748752"/>
    </source>
</evidence>
<dbReference type="EMBL" id="NRRV01000006">
    <property type="protein sequence ID" value="MBK1629854.1"/>
    <property type="molecule type" value="Genomic_DNA"/>
</dbReference>
<organism evidence="1 2">
    <name type="scientific">Thiohalocapsa halophila</name>
    <dbReference type="NCBI Taxonomy" id="69359"/>
    <lineage>
        <taxon>Bacteria</taxon>
        <taxon>Pseudomonadati</taxon>
        <taxon>Pseudomonadota</taxon>
        <taxon>Gammaproteobacteria</taxon>
        <taxon>Chromatiales</taxon>
        <taxon>Chromatiaceae</taxon>
        <taxon>Thiohalocapsa</taxon>
    </lineage>
</organism>
<evidence type="ECO:0000313" key="1">
    <source>
        <dbReference type="EMBL" id="MBK1629854.1"/>
    </source>
</evidence>
<evidence type="ECO:0008006" key="3">
    <source>
        <dbReference type="Google" id="ProtNLM"/>
    </source>
</evidence>
<reference evidence="1 2" key="1">
    <citation type="journal article" date="2020" name="Microorganisms">
        <title>Osmotic Adaptation and Compatible Solute Biosynthesis of Phototrophic Bacteria as Revealed from Genome Analyses.</title>
        <authorList>
            <person name="Imhoff J.F."/>
            <person name="Rahn T."/>
            <person name="Kunzel S."/>
            <person name="Keller A."/>
            <person name="Neulinger S.C."/>
        </authorList>
    </citation>
    <scope>NUCLEOTIDE SEQUENCE [LARGE SCALE GENOMIC DNA]</scope>
    <source>
        <strain evidence="1 2">DSM 6210</strain>
    </source>
</reference>
<comment type="caution">
    <text evidence="1">The sequence shown here is derived from an EMBL/GenBank/DDBJ whole genome shotgun (WGS) entry which is preliminary data.</text>
</comment>
<protein>
    <recommendedName>
        <fullName evidence="3">DUF4365 domain-containing protein</fullName>
    </recommendedName>
</protein>
<proteinExistence type="predicted"/>
<gene>
    <name evidence="1" type="ORF">CKO31_03670</name>
</gene>
<dbReference type="Proteomes" id="UP000748752">
    <property type="component" value="Unassembled WGS sequence"/>
</dbReference>
<name>A0ABS1CD99_9GAMM</name>